<comment type="caution">
    <text evidence="2">The sequence shown here is derived from an EMBL/GenBank/DDBJ whole genome shotgun (WGS) entry which is preliminary data.</text>
</comment>
<accession>A0A7C9VIU4</accession>
<protein>
    <submittedName>
        <fullName evidence="2">UDP-N-acetylmuramate--L-alanine ligase</fullName>
        <ecNumber evidence="2">6.3.2.8</ecNumber>
    </submittedName>
</protein>
<dbReference type="InterPro" id="IPR036565">
    <property type="entry name" value="Mur-like_cat_sf"/>
</dbReference>
<feature type="domain" description="Mur ligase C-terminal" evidence="1">
    <location>
        <begin position="70"/>
        <end position="200"/>
    </location>
</feature>
<dbReference type="Pfam" id="PF02875">
    <property type="entry name" value="Mur_ligase_C"/>
    <property type="match status" value="1"/>
</dbReference>
<proteinExistence type="predicted"/>
<dbReference type="GO" id="GO:0005524">
    <property type="term" value="F:ATP binding"/>
    <property type="evidence" value="ECO:0007669"/>
    <property type="project" value="InterPro"/>
</dbReference>
<dbReference type="InterPro" id="IPR050061">
    <property type="entry name" value="MurCDEF_pg_biosynth"/>
</dbReference>
<reference evidence="2" key="1">
    <citation type="submission" date="2020-02" db="EMBL/GenBank/DDBJ databases">
        <title>Draft genome sequence of Candidatus Afipia apatlaquensis IBT-C3, a potential strain for decolorization of textile dyes.</title>
        <authorList>
            <person name="Sanchez-Reyes A."/>
            <person name="Breton-Deval L."/>
            <person name="Mangelson H."/>
            <person name="Sanchez-Flores A."/>
        </authorList>
    </citation>
    <scope>NUCLEOTIDE SEQUENCE [LARGE SCALE GENOMIC DNA]</scope>
    <source>
        <strain evidence="2">IBT-C3</strain>
    </source>
</reference>
<dbReference type="GO" id="GO:0008763">
    <property type="term" value="F:UDP-N-acetylmuramate-L-alanine ligase activity"/>
    <property type="evidence" value="ECO:0007669"/>
    <property type="project" value="UniProtKB-EC"/>
</dbReference>
<sequence>LVPFSGGSKFKVAFRHRKTDAAHEISDLVLPMPGRHNALNATAAIAVAHEIGISDDAIRKALAGFGGVKRRFTRTGEWNGVTIIDDYGHHPVEIAAVLKAARDSTRGRVIAVVQPHRYTRLQSLFEEFCTCFNDADTVIVADIYAAGEDPIPGVDRDAFVLGLRAHGHREVIPLPGVDKLASVVRDVARPDDFVVCLGAGNITQWAYALPDELKALK</sequence>
<dbReference type="Gene3D" id="3.40.1190.10">
    <property type="entry name" value="Mur-like, catalytic domain"/>
    <property type="match status" value="1"/>
</dbReference>
<evidence type="ECO:0000259" key="1">
    <source>
        <dbReference type="Pfam" id="PF02875"/>
    </source>
</evidence>
<dbReference type="Proteomes" id="UP000480266">
    <property type="component" value="Unassembled WGS sequence"/>
</dbReference>
<dbReference type="InterPro" id="IPR036615">
    <property type="entry name" value="Mur_ligase_C_dom_sf"/>
</dbReference>
<evidence type="ECO:0000313" key="3">
    <source>
        <dbReference type="Proteomes" id="UP000480266"/>
    </source>
</evidence>
<keyword evidence="3" id="KW-1185">Reference proteome</keyword>
<organism evidence="2 3">
    <name type="scientific">Candidatus Afipia apatlaquensis</name>
    <dbReference type="NCBI Taxonomy" id="2712852"/>
    <lineage>
        <taxon>Bacteria</taxon>
        <taxon>Pseudomonadati</taxon>
        <taxon>Pseudomonadota</taxon>
        <taxon>Alphaproteobacteria</taxon>
        <taxon>Hyphomicrobiales</taxon>
        <taxon>Nitrobacteraceae</taxon>
        <taxon>Afipia</taxon>
    </lineage>
</organism>
<name>A0A7C9VIU4_9BRAD</name>
<evidence type="ECO:0000313" key="2">
    <source>
        <dbReference type="EMBL" id="NGX97049.1"/>
    </source>
</evidence>
<dbReference type="PANTHER" id="PTHR43445:SF3">
    <property type="entry name" value="UDP-N-ACETYLMURAMATE--L-ALANINE LIGASE"/>
    <property type="match status" value="1"/>
</dbReference>
<keyword evidence="2" id="KW-0436">Ligase</keyword>
<dbReference type="Gene3D" id="3.90.190.20">
    <property type="entry name" value="Mur ligase, C-terminal domain"/>
    <property type="match status" value="1"/>
</dbReference>
<dbReference type="AlphaFoldDB" id="A0A7C9VIU4"/>
<dbReference type="PANTHER" id="PTHR43445">
    <property type="entry name" value="UDP-N-ACETYLMURAMATE--L-ALANINE LIGASE-RELATED"/>
    <property type="match status" value="1"/>
</dbReference>
<dbReference type="EMBL" id="JAAMRR010000922">
    <property type="protein sequence ID" value="NGX97049.1"/>
    <property type="molecule type" value="Genomic_DNA"/>
</dbReference>
<gene>
    <name evidence="2" type="primary">murC</name>
    <name evidence="2" type="ORF">G4V63_18090</name>
</gene>
<dbReference type="EC" id="6.3.2.8" evidence="2"/>
<dbReference type="InterPro" id="IPR004101">
    <property type="entry name" value="Mur_ligase_C"/>
</dbReference>
<dbReference type="SUPFAM" id="SSF53623">
    <property type="entry name" value="MurD-like peptide ligases, catalytic domain"/>
    <property type="match status" value="1"/>
</dbReference>
<dbReference type="SUPFAM" id="SSF53244">
    <property type="entry name" value="MurD-like peptide ligases, peptide-binding domain"/>
    <property type="match status" value="1"/>
</dbReference>
<feature type="non-terminal residue" evidence="2">
    <location>
        <position position="1"/>
    </location>
</feature>